<evidence type="ECO:0000313" key="2">
    <source>
        <dbReference type="EMBL" id="SEQ23823.1"/>
    </source>
</evidence>
<evidence type="ECO:0000313" key="3">
    <source>
        <dbReference type="Proteomes" id="UP000198833"/>
    </source>
</evidence>
<proteinExistence type="predicted"/>
<accession>A0A1H9EEZ8</accession>
<dbReference type="EMBL" id="FOEN01000007">
    <property type="protein sequence ID" value="SEQ23823.1"/>
    <property type="molecule type" value="Genomic_DNA"/>
</dbReference>
<evidence type="ECO:0000256" key="1">
    <source>
        <dbReference type="SAM" id="MobiDB-lite"/>
    </source>
</evidence>
<reference evidence="2 3" key="1">
    <citation type="submission" date="2016-10" db="EMBL/GenBank/DDBJ databases">
        <authorList>
            <person name="de Groot N.N."/>
        </authorList>
    </citation>
    <scope>NUCLEOTIDE SEQUENCE [LARGE SCALE GENOMIC DNA]</scope>
    <source>
        <strain evidence="2 3">DSM 15695</strain>
    </source>
</reference>
<protein>
    <submittedName>
        <fullName evidence="2">Uncharacterized protein</fullName>
    </submittedName>
</protein>
<dbReference type="STRING" id="89093.SAMN04488558_1079"/>
<dbReference type="OrthoDB" id="2148837at2"/>
<dbReference type="AlphaFoldDB" id="A0A1H9EEZ8"/>
<dbReference type="RefSeq" id="WP_159428871.1">
    <property type="nucleotide sequence ID" value="NZ_CALUDV010000003.1"/>
</dbReference>
<organism evidence="2 3">
    <name type="scientific">Ignavigranum ruoffiae</name>
    <dbReference type="NCBI Taxonomy" id="89093"/>
    <lineage>
        <taxon>Bacteria</taxon>
        <taxon>Bacillati</taxon>
        <taxon>Bacillota</taxon>
        <taxon>Bacilli</taxon>
        <taxon>Lactobacillales</taxon>
        <taxon>Aerococcaceae</taxon>
        <taxon>Ignavigranum</taxon>
    </lineage>
</organism>
<dbReference type="NCBIfam" id="NF038026">
    <property type="entry name" value="RsaX20_sORF"/>
    <property type="match status" value="1"/>
</dbReference>
<gene>
    <name evidence="2" type="ORF">SAMN04488558_1079</name>
</gene>
<sequence>MKESLGAAYRQLHSPNIKTRKRAKKIIQDYKRNQKAKLSA</sequence>
<feature type="region of interest" description="Disordered" evidence="1">
    <location>
        <begin position="1"/>
        <end position="23"/>
    </location>
</feature>
<dbReference type="InterPro" id="IPR049844">
    <property type="entry name" value="RsaX20-like"/>
</dbReference>
<dbReference type="Proteomes" id="UP000198833">
    <property type="component" value="Unassembled WGS sequence"/>
</dbReference>
<name>A0A1H9EEZ8_9LACT</name>
<keyword evidence="3" id="KW-1185">Reference proteome</keyword>